<proteinExistence type="predicted"/>
<reference evidence="1" key="1">
    <citation type="submission" date="2024-03" db="EMBL/GenBank/DDBJ databases">
        <title>Novel Streptomyces species of biotechnological and ecological value are a feature of Machair soil.</title>
        <authorList>
            <person name="Prole J.R."/>
            <person name="Goodfellow M."/>
            <person name="Allenby N."/>
            <person name="Ward A.C."/>
        </authorList>
    </citation>
    <scope>NUCLEOTIDE SEQUENCE</scope>
    <source>
        <strain evidence="1">MS2.AVA.5</strain>
    </source>
</reference>
<name>A0ACC6Q2U9_9ACTN</name>
<dbReference type="EMBL" id="JBBKAJ010000022">
    <property type="protein sequence ID" value="MEJ8638048.1"/>
    <property type="molecule type" value="Genomic_DNA"/>
</dbReference>
<sequence length="221" mass="23595">MVEEESRLRELAARVRTADVVDAVGRFHRHRCHLTDLKSPTPDRLLFGPAVTVSYLPSCQKSLPTDRYNFTELFREAISDGGQGRVLVLASNGYPDASLGGKVKLSPLAVHGLAGILTDARLRDFAELAEYEFAAYCSGEAVHWGGDAVTPYEANRPAVVSGVVVRPGDYVFADAAGAAIIPGAEVLEILEEAVQVVKDEARFVEMSHGEGEGGSGGGPKE</sequence>
<accession>A0ACC6Q2U9</accession>
<keyword evidence="2" id="KW-1185">Reference proteome</keyword>
<comment type="caution">
    <text evidence="1">The sequence shown here is derived from an EMBL/GenBank/DDBJ whole genome shotgun (WGS) entry which is preliminary data.</text>
</comment>
<organism evidence="1 2">
    <name type="scientific">Streptomyces achmelvichensis</name>
    <dbReference type="NCBI Taxonomy" id="3134111"/>
    <lineage>
        <taxon>Bacteria</taxon>
        <taxon>Bacillati</taxon>
        <taxon>Actinomycetota</taxon>
        <taxon>Actinomycetes</taxon>
        <taxon>Kitasatosporales</taxon>
        <taxon>Streptomycetaceae</taxon>
        <taxon>Streptomyces</taxon>
    </lineage>
</organism>
<dbReference type="Proteomes" id="UP001377168">
    <property type="component" value="Unassembled WGS sequence"/>
</dbReference>
<protein>
    <submittedName>
        <fullName evidence="1">RraA family protein</fullName>
    </submittedName>
</protein>
<gene>
    <name evidence="1" type="ORF">WKI67_32320</name>
</gene>
<evidence type="ECO:0000313" key="1">
    <source>
        <dbReference type="EMBL" id="MEJ8638048.1"/>
    </source>
</evidence>
<evidence type="ECO:0000313" key="2">
    <source>
        <dbReference type="Proteomes" id="UP001377168"/>
    </source>
</evidence>